<accession>A0ABR6JFI3</accession>
<dbReference type="RefSeq" id="WP_184618291.1">
    <property type="nucleotide sequence ID" value="NZ_JACIJW010000002.1"/>
</dbReference>
<name>A0ABR6JFI3_9XANT</name>
<comment type="caution">
    <text evidence="1">The sequence shown here is derived from an EMBL/GenBank/DDBJ whole genome shotgun (WGS) entry which is preliminary data.</text>
</comment>
<evidence type="ECO:0000313" key="1">
    <source>
        <dbReference type="EMBL" id="MBB4591565.1"/>
    </source>
</evidence>
<sequence>MAIQPGPAGVVAAAPVLADRGQNTQGTQASCALPRPARGARVEEAPQADPIGAAQVSPCVLTGVWHSVACEAEAATPLIDSADHLAAQGEAHDAHGRQGRVVTSHGVASLQKAVRTSSDVVLQIIDARQSTSFHTSLMPLR</sequence>
<evidence type="ECO:0000313" key="2">
    <source>
        <dbReference type="Proteomes" id="UP000554726"/>
    </source>
</evidence>
<gene>
    <name evidence="1" type="ORF">FHR60_000188</name>
</gene>
<dbReference type="Proteomes" id="UP000554726">
    <property type="component" value="Unassembled WGS sequence"/>
</dbReference>
<dbReference type="EMBL" id="JACHNS010000001">
    <property type="protein sequence ID" value="MBB4591565.1"/>
    <property type="molecule type" value="Genomic_DNA"/>
</dbReference>
<proteinExistence type="predicted"/>
<organism evidence="1 2">
    <name type="scientific">Xanthomonas cannabis</name>
    <dbReference type="NCBI Taxonomy" id="1885674"/>
    <lineage>
        <taxon>Bacteria</taxon>
        <taxon>Pseudomonadati</taxon>
        <taxon>Pseudomonadota</taxon>
        <taxon>Gammaproteobacteria</taxon>
        <taxon>Lysobacterales</taxon>
        <taxon>Lysobacteraceae</taxon>
        <taxon>Xanthomonas</taxon>
    </lineage>
</organism>
<keyword evidence="2" id="KW-1185">Reference proteome</keyword>
<protein>
    <submittedName>
        <fullName evidence="1">Uncharacterized protein</fullName>
    </submittedName>
</protein>
<reference evidence="1 2" key="1">
    <citation type="submission" date="2020-08" db="EMBL/GenBank/DDBJ databases">
        <title>Studying the diversity of plant-associated saprophytic bacteria and their role in host health and plant-pathogen interactions.</title>
        <authorList>
            <person name="Potnis N."/>
        </authorList>
    </citation>
    <scope>NUCLEOTIDE SEQUENCE [LARGE SCALE GENOMIC DNA]</scope>
    <source>
        <strain evidence="1 2">F16</strain>
    </source>
</reference>